<organism evidence="2 3">
    <name type="scientific">Aspergillus sclerotialis</name>
    <dbReference type="NCBI Taxonomy" id="2070753"/>
    <lineage>
        <taxon>Eukaryota</taxon>
        <taxon>Fungi</taxon>
        <taxon>Dikarya</taxon>
        <taxon>Ascomycota</taxon>
        <taxon>Pezizomycotina</taxon>
        <taxon>Eurotiomycetes</taxon>
        <taxon>Eurotiomycetidae</taxon>
        <taxon>Eurotiales</taxon>
        <taxon>Aspergillaceae</taxon>
        <taxon>Aspergillus</taxon>
        <taxon>Aspergillus subgen. Polypaecilum</taxon>
    </lineage>
</organism>
<dbReference type="EMBL" id="MVGC01001158">
    <property type="protein sequence ID" value="RJE17327.1"/>
    <property type="molecule type" value="Genomic_DNA"/>
</dbReference>
<dbReference type="InterPro" id="IPR015422">
    <property type="entry name" value="PyrdxlP-dep_Trfase_small"/>
</dbReference>
<dbReference type="InterPro" id="IPR015424">
    <property type="entry name" value="PyrdxlP-dep_Trfase"/>
</dbReference>
<feature type="non-terminal residue" evidence="2">
    <location>
        <position position="259"/>
    </location>
</feature>
<dbReference type="AlphaFoldDB" id="A0A3A2Z7P8"/>
<evidence type="ECO:0000313" key="2">
    <source>
        <dbReference type="EMBL" id="RJE17327.1"/>
    </source>
</evidence>
<protein>
    <recommendedName>
        <fullName evidence="1">Molybdenum cofactor sulfurase middle domain-containing protein</fullName>
    </recommendedName>
</protein>
<reference evidence="3" key="1">
    <citation type="submission" date="2017-02" db="EMBL/GenBank/DDBJ databases">
        <authorList>
            <person name="Tafer H."/>
            <person name="Lopandic K."/>
        </authorList>
    </citation>
    <scope>NUCLEOTIDE SEQUENCE [LARGE SCALE GENOMIC DNA]</scope>
    <source>
        <strain evidence="3">CBS 366.77</strain>
    </source>
</reference>
<proteinExistence type="predicted"/>
<comment type="caution">
    <text evidence="2">The sequence shown here is derived from an EMBL/GenBank/DDBJ whole genome shotgun (WGS) entry which is preliminary data.</text>
</comment>
<dbReference type="SUPFAM" id="SSF141673">
    <property type="entry name" value="MOSC N-terminal domain-like"/>
    <property type="match status" value="1"/>
</dbReference>
<accession>A0A3A2Z7P8</accession>
<dbReference type="Gene3D" id="3.90.1150.10">
    <property type="entry name" value="Aspartate Aminotransferase, domain 1"/>
    <property type="match status" value="1"/>
</dbReference>
<sequence>MHKNLYGSMRNVSSHCQFLAKHLYDRLSLLTHFNGVKLCQFYKHALSDYADPSIQGPIVAFNMRNSHGGWIGKSDVERLASVKNIQLRTGFLCNPGGSASSLGWTSAELRSNYSTGLRCGDDHDILNGRPTGVIRVSLGAMTNVKDIDVLLAFLDEFYVEKAPHIDGLIPAAVDNSLPHSRFYIESLSVYPIKSCGAFKIPNGVRWGIRREGLAWDREWCLVHQGTGVALNQKKYPRMALVRPFVDLDKSVLRVTCGET</sequence>
<dbReference type="SUPFAM" id="SSF53383">
    <property type="entry name" value="PLP-dependent transferases"/>
    <property type="match status" value="1"/>
</dbReference>
<gene>
    <name evidence="2" type="ORF">PHISCL_10336</name>
</gene>
<dbReference type="PANTHER" id="PTHR14237">
    <property type="entry name" value="MOLYBDOPTERIN COFACTOR SULFURASE MOSC"/>
    <property type="match status" value="1"/>
</dbReference>
<keyword evidence="3" id="KW-1185">Reference proteome</keyword>
<dbReference type="OrthoDB" id="10264306at2759"/>
<dbReference type="GO" id="GO:0043545">
    <property type="term" value="P:molybdopterin cofactor metabolic process"/>
    <property type="evidence" value="ECO:0007669"/>
    <property type="project" value="TreeGrafter"/>
</dbReference>
<dbReference type="PANTHER" id="PTHR14237:SF80">
    <property type="entry name" value="MOLYBDENUM COFACTOR SULFURASE"/>
    <property type="match status" value="1"/>
</dbReference>
<dbReference type="STRING" id="2070753.A0A3A2Z7P8"/>
<dbReference type="GO" id="GO:0008265">
    <property type="term" value="F:molybdenum cofactor sulfurtransferase activity"/>
    <property type="evidence" value="ECO:0007669"/>
    <property type="project" value="TreeGrafter"/>
</dbReference>
<evidence type="ECO:0000313" key="3">
    <source>
        <dbReference type="Proteomes" id="UP000266188"/>
    </source>
</evidence>
<evidence type="ECO:0000259" key="1">
    <source>
        <dbReference type="Pfam" id="PF03476"/>
    </source>
</evidence>
<dbReference type="InterPro" id="IPR005303">
    <property type="entry name" value="MOCOS_middle"/>
</dbReference>
<feature type="domain" description="Molybdenum cofactor sulfurase middle" evidence="1">
    <location>
        <begin position="182"/>
        <end position="257"/>
    </location>
</feature>
<dbReference type="Proteomes" id="UP000266188">
    <property type="component" value="Unassembled WGS sequence"/>
</dbReference>
<name>A0A3A2Z7P8_9EURO</name>
<dbReference type="Pfam" id="PF03476">
    <property type="entry name" value="MOSC_N"/>
    <property type="match status" value="1"/>
</dbReference>